<feature type="transmembrane region" description="Helical" evidence="1">
    <location>
        <begin position="102"/>
        <end position="122"/>
    </location>
</feature>
<dbReference type="AlphaFoldDB" id="A0AAW5EZ24"/>
<dbReference type="EMBL" id="JAINVB010000001">
    <property type="protein sequence ID" value="MCK0084962.1"/>
    <property type="molecule type" value="Genomic_DNA"/>
</dbReference>
<dbReference type="Proteomes" id="UP001203136">
    <property type="component" value="Unassembled WGS sequence"/>
</dbReference>
<proteinExistence type="predicted"/>
<comment type="caution">
    <text evidence="2">The sequence shown here is derived from an EMBL/GenBank/DDBJ whole genome shotgun (WGS) entry which is preliminary data.</text>
</comment>
<feature type="transmembrane region" description="Helical" evidence="1">
    <location>
        <begin position="72"/>
        <end position="90"/>
    </location>
</feature>
<evidence type="ECO:0000313" key="2">
    <source>
        <dbReference type="EMBL" id="MCK0084962.1"/>
    </source>
</evidence>
<keyword evidence="1" id="KW-0472">Membrane</keyword>
<reference evidence="3" key="2">
    <citation type="submission" date="2023-01" db="EMBL/GenBank/DDBJ databases">
        <title>Human gut microbiome strain richness.</title>
        <authorList>
            <person name="Chen-Liaw A."/>
        </authorList>
    </citation>
    <scope>NUCLEOTIDE SEQUENCE</scope>
    <source>
        <strain evidence="3">B1_m1001713B170214d0_201011</strain>
    </source>
</reference>
<evidence type="ECO:0000256" key="1">
    <source>
        <dbReference type="SAM" id="Phobius"/>
    </source>
</evidence>
<sequence>MNRQLLKLPLYTLAAGVLTRLLIKVISSLALHSAGAWAVYLGDVIFYAQCVISAMFFIIIGLRLRKIYTRSVCFRAASVLALYSLLSLVLEQAMQYSGHYGLLNYYMYLPIEIFTPITALLMRFFYEGAVSVVYAVPSLLAPYLFLLFTDK</sequence>
<keyword evidence="1" id="KW-1133">Transmembrane helix</keyword>
<dbReference type="RefSeq" id="WP_003509398.1">
    <property type="nucleotide sequence ID" value="NZ_BAABZD010000001.1"/>
</dbReference>
<reference evidence="2" key="1">
    <citation type="journal article" date="2022" name="Cell Host Microbe">
        <title>Colonization of the live biotherapeutic product VE303 and modulation of the microbiota and metabolites in healthy volunteers.</title>
        <authorList>
            <person name="Dsouza M."/>
            <person name="Menon R."/>
            <person name="Crossette E."/>
            <person name="Bhattarai S.K."/>
            <person name="Schneider J."/>
            <person name="Kim Y.G."/>
            <person name="Reddy S."/>
            <person name="Caballero S."/>
            <person name="Felix C."/>
            <person name="Cornacchione L."/>
            <person name="Hendrickson J."/>
            <person name="Watson A.R."/>
            <person name="Minot S.S."/>
            <person name="Greenfield N."/>
            <person name="Schopf L."/>
            <person name="Szabady R."/>
            <person name="Patarroyo J."/>
            <person name="Smith W."/>
            <person name="Harrison P."/>
            <person name="Kuijper E.J."/>
            <person name="Kelly C.P."/>
            <person name="Olle B."/>
            <person name="Bobilev D."/>
            <person name="Silber J.L."/>
            <person name="Bucci V."/>
            <person name="Roberts B."/>
            <person name="Faith J."/>
            <person name="Norman J.M."/>
        </authorList>
    </citation>
    <scope>NUCLEOTIDE SEQUENCE</scope>
    <source>
        <strain evidence="2">VE303-04</strain>
    </source>
</reference>
<accession>A0AAW5EZ24</accession>
<evidence type="ECO:0000313" key="3">
    <source>
        <dbReference type="EMBL" id="MDB1999111.1"/>
    </source>
</evidence>
<protein>
    <submittedName>
        <fullName evidence="2">Uncharacterized protein</fullName>
    </submittedName>
</protein>
<feature type="transmembrane region" description="Helical" evidence="1">
    <location>
        <begin position="37"/>
        <end position="60"/>
    </location>
</feature>
<feature type="transmembrane region" description="Helical" evidence="1">
    <location>
        <begin position="129"/>
        <end position="148"/>
    </location>
</feature>
<dbReference type="Proteomes" id="UP001300871">
    <property type="component" value="Unassembled WGS sequence"/>
</dbReference>
<dbReference type="GeneID" id="57967178"/>
<gene>
    <name evidence="2" type="ORF">K5I21_03505</name>
    <name evidence="3" type="ORF">PM006_02735</name>
</gene>
<evidence type="ECO:0000313" key="4">
    <source>
        <dbReference type="Proteomes" id="UP001203136"/>
    </source>
</evidence>
<keyword evidence="1" id="KW-0812">Transmembrane</keyword>
<dbReference type="EMBL" id="JAQLGM010000004">
    <property type="protein sequence ID" value="MDB1999111.1"/>
    <property type="molecule type" value="Genomic_DNA"/>
</dbReference>
<organism evidence="2 4">
    <name type="scientific">Clostridium symbiosum</name>
    <name type="common">Bacteroides symbiosus</name>
    <dbReference type="NCBI Taxonomy" id="1512"/>
    <lineage>
        <taxon>Bacteria</taxon>
        <taxon>Bacillati</taxon>
        <taxon>Bacillota</taxon>
        <taxon>Clostridia</taxon>
        <taxon>Lachnospirales</taxon>
        <taxon>Lachnospiraceae</taxon>
        <taxon>Otoolea</taxon>
    </lineage>
</organism>
<name>A0AAW5EZ24_CLOSY</name>